<sequence length="243" mass="26020">MNRAAQAVVMFLLGGAVLRITWTDVYLRYVKQGLRPFLIAAGLLLVVAAAMTLVYEVRDIVRHRGHPAHDDGHGHGRSGQLVGWLLLLPALALLAITPPALGADTAARSGSALATVGESETAFSPLPPGDPVKLTLIEYGYRAVFDGGRTLRGRQVQLTGFIATGPDGRPILARIMLACCAADGIPIKIGLRGDVPDLAPDTWVRATGQWIPHTVKDPVNDSEIPYLEVAAWLKIDPPANQYD</sequence>
<organism evidence="3 4">
    <name type="scientific">Micromonospora musae</name>
    <dbReference type="NCBI Taxonomy" id="1894970"/>
    <lineage>
        <taxon>Bacteria</taxon>
        <taxon>Bacillati</taxon>
        <taxon>Actinomycetota</taxon>
        <taxon>Actinomycetes</taxon>
        <taxon>Micromonosporales</taxon>
        <taxon>Micromonosporaceae</taxon>
        <taxon>Micromonospora</taxon>
    </lineage>
</organism>
<keyword evidence="4" id="KW-1185">Reference proteome</keyword>
<comment type="caution">
    <text evidence="3">The sequence shown here is derived from an EMBL/GenBank/DDBJ whole genome shotgun (WGS) entry which is preliminary data.</text>
</comment>
<dbReference type="NCBIfam" id="TIGR03943">
    <property type="entry name" value="TIGR03943 family putative permease subunit"/>
    <property type="match status" value="1"/>
</dbReference>
<keyword evidence="1" id="KW-0812">Transmembrane</keyword>
<reference evidence="3 4" key="1">
    <citation type="submission" date="2018-09" db="EMBL/GenBank/DDBJ databases">
        <title>Micromonospora sp. nov. MS1-9, isolated from a root of Musa sp.</title>
        <authorList>
            <person name="Kuncharoen N."/>
            <person name="Kudo T."/>
            <person name="Ohkuma M."/>
            <person name="Yuki M."/>
            <person name="Tanasupawat S."/>
        </authorList>
    </citation>
    <scope>NUCLEOTIDE SEQUENCE [LARGE SCALE GENOMIC DNA]</scope>
    <source>
        <strain evidence="3 4">NGC1-4</strain>
    </source>
</reference>
<dbReference type="EMBL" id="RAZS01000003">
    <property type="protein sequence ID" value="RKN21054.1"/>
    <property type="molecule type" value="Genomic_DNA"/>
</dbReference>
<dbReference type="InterPro" id="IPR015402">
    <property type="entry name" value="DUF1980"/>
</dbReference>
<evidence type="ECO:0000313" key="4">
    <source>
        <dbReference type="Proteomes" id="UP000271548"/>
    </source>
</evidence>
<gene>
    <name evidence="3" type="ORF">D7147_09630</name>
</gene>
<dbReference type="InterPro" id="IPR048447">
    <property type="entry name" value="DUF1980_C"/>
</dbReference>
<feature type="transmembrane region" description="Helical" evidence="1">
    <location>
        <begin position="35"/>
        <end position="55"/>
    </location>
</feature>
<keyword evidence="1" id="KW-0472">Membrane</keyword>
<dbReference type="RefSeq" id="WP_120675874.1">
    <property type="nucleotide sequence ID" value="NZ_RAZS01000003.1"/>
</dbReference>
<keyword evidence="1" id="KW-1133">Transmembrane helix</keyword>
<name>A0ABX9RBU4_9ACTN</name>
<accession>A0ABX9RBU4</accession>
<evidence type="ECO:0000313" key="3">
    <source>
        <dbReference type="EMBL" id="RKN21054.1"/>
    </source>
</evidence>
<feature type="transmembrane region" description="Helical" evidence="1">
    <location>
        <begin position="81"/>
        <end position="101"/>
    </location>
</feature>
<proteinExistence type="predicted"/>
<evidence type="ECO:0000259" key="2">
    <source>
        <dbReference type="Pfam" id="PF21537"/>
    </source>
</evidence>
<dbReference type="Proteomes" id="UP000271548">
    <property type="component" value="Unassembled WGS sequence"/>
</dbReference>
<feature type="domain" description="DUF1980" evidence="2">
    <location>
        <begin position="152"/>
        <end position="242"/>
    </location>
</feature>
<dbReference type="Pfam" id="PF21537">
    <property type="entry name" value="DUF1980_C"/>
    <property type="match status" value="1"/>
</dbReference>
<protein>
    <submittedName>
        <fullName evidence="3">TIGR03943 family protein</fullName>
    </submittedName>
</protein>
<evidence type="ECO:0000256" key="1">
    <source>
        <dbReference type="SAM" id="Phobius"/>
    </source>
</evidence>